<dbReference type="InterPro" id="IPR037066">
    <property type="entry name" value="Plug_dom_sf"/>
</dbReference>
<evidence type="ECO:0000256" key="9">
    <source>
        <dbReference type="ARBA" id="ARBA00023237"/>
    </source>
</evidence>
<dbReference type="AlphaFoldDB" id="A0A1G7BR64"/>
<evidence type="ECO:0000256" key="6">
    <source>
        <dbReference type="ARBA" id="ARBA00023077"/>
    </source>
</evidence>
<evidence type="ECO:0000259" key="13">
    <source>
        <dbReference type="Pfam" id="PF00593"/>
    </source>
</evidence>
<feature type="signal peptide" evidence="12">
    <location>
        <begin position="1"/>
        <end position="20"/>
    </location>
</feature>
<keyword evidence="8" id="KW-0675">Receptor</keyword>
<dbReference type="EMBL" id="FNAS01000006">
    <property type="protein sequence ID" value="SDE29442.1"/>
    <property type="molecule type" value="Genomic_DNA"/>
</dbReference>
<dbReference type="InterPro" id="IPR000531">
    <property type="entry name" value="Beta-barrel_TonB"/>
</dbReference>
<dbReference type="InterPro" id="IPR036942">
    <property type="entry name" value="Beta-barrel_TonB_sf"/>
</dbReference>
<evidence type="ECO:0000256" key="4">
    <source>
        <dbReference type="ARBA" id="ARBA00022692"/>
    </source>
</evidence>
<reference evidence="15 16" key="1">
    <citation type="submission" date="2016-10" db="EMBL/GenBank/DDBJ databases">
        <authorList>
            <person name="de Groot N.N."/>
        </authorList>
    </citation>
    <scope>NUCLEOTIDE SEQUENCE [LARGE SCALE GENOMIC DNA]</scope>
    <source>
        <strain evidence="15 16">DSM 24015</strain>
    </source>
</reference>
<feature type="domain" description="TonB-dependent receptor plug" evidence="14">
    <location>
        <begin position="43"/>
        <end position="148"/>
    </location>
</feature>
<keyword evidence="7 10" id="KW-0472">Membrane</keyword>
<dbReference type="PANTHER" id="PTHR30069:SF29">
    <property type="entry name" value="HEMOGLOBIN AND HEMOGLOBIN-HAPTOGLOBIN-BINDING PROTEIN 1-RELATED"/>
    <property type="match status" value="1"/>
</dbReference>
<comment type="subcellular location">
    <subcellularLocation>
        <location evidence="1 10">Cell outer membrane</location>
        <topology evidence="1 10">Multi-pass membrane protein</topology>
    </subcellularLocation>
</comment>
<evidence type="ECO:0000313" key="15">
    <source>
        <dbReference type="EMBL" id="SDE29442.1"/>
    </source>
</evidence>
<dbReference type="STRING" id="1071918.SAMN05421544_10687"/>
<evidence type="ECO:0000256" key="1">
    <source>
        <dbReference type="ARBA" id="ARBA00004571"/>
    </source>
</evidence>
<keyword evidence="4 10" id="KW-0812">Transmembrane</keyword>
<dbReference type="GO" id="GO:0009279">
    <property type="term" value="C:cell outer membrane"/>
    <property type="evidence" value="ECO:0007669"/>
    <property type="project" value="UniProtKB-SubCell"/>
</dbReference>
<dbReference type="Pfam" id="PF00593">
    <property type="entry name" value="TonB_dep_Rec_b-barrel"/>
    <property type="match status" value="1"/>
</dbReference>
<feature type="chain" id="PRO_5011477865" evidence="12">
    <location>
        <begin position="21"/>
        <end position="608"/>
    </location>
</feature>
<keyword evidence="9 10" id="KW-0998">Cell outer membrane</keyword>
<dbReference type="OrthoDB" id="9758472at2"/>
<accession>A0A1G7BR64</accession>
<name>A0A1G7BR64_9FLAO</name>
<dbReference type="Gene3D" id="2.170.130.10">
    <property type="entry name" value="TonB-dependent receptor, plug domain"/>
    <property type="match status" value="1"/>
</dbReference>
<feature type="domain" description="TonB-dependent receptor-like beta-barrel" evidence="13">
    <location>
        <begin position="196"/>
        <end position="580"/>
    </location>
</feature>
<dbReference type="InterPro" id="IPR012910">
    <property type="entry name" value="Plug_dom"/>
</dbReference>
<evidence type="ECO:0000256" key="11">
    <source>
        <dbReference type="RuleBase" id="RU003357"/>
    </source>
</evidence>
<keyword evidence="2 10" id="KW-0813">Transport</keyword>
<dbReference type="Pfam" id="PF07715">
    <property type="entry name" value="Plug"/>
    <property type="match status" value="1"/>
</dbReference>
<dbReference type="PROSITE" id="PS52016">
    <property type="entry name" value="TONB_DEPENDENT_REC_3"/>
    <property type="match status" value="1"/>
</dbReference>
<evidence type="ECO:0000256" key="7">
    <source>
        <dbReference type="ARBA" id="ARBA00023136"/>
    </source>
</evidence>
<dbReference type="Gene3D" id="2.40.170.20">
    <property type="entry name" value="TonB-dependent receptor, beta-barrel domain"/>
    <property type="match status" value="1"/>
</dbReference>
<dbReference type="GO" id="GO:0044718">
    <property type="term" value="P:siderophore transmembrane transport"/>
    <property type="evidence" value="ECO:0007669"/>
    <property type="project" value="TreeGrafter"/>
</dbReference>
<keyword evidence="16" id="KW-1185">Reference proteome</keyword>
<evidence type="ECO:0000256" key="10">
    <source>
        <dbReference type="PROSITE-ProRule" id="PRU01360"/>
    </source>
</evidence>
<dbReference type="Proteomes" id="UP000198517">
    <property type="component" value="Unassembled WGS sequence"/>
</dbReference>
<dbReference type="GO" id="GO:0015344">
    <property type="term" value="F:siderophore uptake transmembrane transporter activity"/>
    <property type="evidence" value="ECO:0007669"/>
    <property type="project" value="TreeGrafter"/>
</dbReference>
<evidence type="ECO:0000256" key="12">
    <source>
        <dbReference type="SAM" id="SignalP"/>
    </source>
</evidence>
<keyword evidence="3 10" id="KW-1134">Transmembrane beta strand</keyword>
<evidence type="ECO:0000256" key="8">
    <source>
        <dbReference type="ARBA" id="ARBA00023170"/>
    </source>
</evidence>
<dbReference type="PANTHER" id="PTHR30069">
    <property type="entry name" value="TONB-DEPENDENT OUTER MEMBRANE RECEPTOR"/>
    <property type="match status" value="1"/>
</dbReference>
<keyword evidence="5 12" id="KW-0732">Signal</keyword>
<dbReference type="CDD" id="cd01347">
    <property type="entry name" value="ligand_gated_channel"/>
    <property type="match status" value="1"/>
</dbReference>
<proteinExistence type="inferred from homology"/>
<dbReference type="RefSeq" id="WP_092736361.1">
    <property type="nucleotide sequence ID" value="NZ_FNAS01000006.1"/>
</dbReference>
<organism evidence="15 16">
    <name type="scientific">Riemerella columbipharyngis</name>
    <dbReference type="NCBI Taxonomy" id="1071918"/>
    <lineage>
        <taxon>Bacteria</taxon>
        <taxon>Pseudomonadati</taxon>
        <taxon>Bacteroidota</taxon>
        <taxon>Flavobacteriia</taxon>
        <taxon>Flavobacteriales</taxon>
        <taxon>Weeksellaceae</taxon>
        <taxon>Riemerella</taxon>
    </lineage>
</organism>
<evidence type="ECO:0000256" key="3">
    <source>
        <dbReference type="ARBA" id="ARBA00022452"/>
    </source>
</evidence>
<dbReference type="InterPro" id="IPR039426">
    <property type="entry name" value="TonB-dep_rcpt-like"/>
</dbReference>
<sequence length="608" mass="68475">MKKQLLCVMLLGASSFGLLAQERSQSIEEVTLHGKFLNLPYKKVNENVIVITKKEIENAPAKSIDEVLQQFTGMDIRRRGANGVQSDVSIRGGSFDQVLVLINGIRMNDSQTGHNNMNIPVDLSNVDRIEVIKGPASRRFGQNAYAGVINIITKTAADKTVKVSASGGDFSTYALGLSATGGNENFTQLFQANTAASEGYRYNTDYKIRNVFYQNNIKIKDGSIKMQAGFTEKKFGANGFYASPLYKDQYEETQASVVSVAYQQQFGNLGLNANAYWRRGQDMYLFVRNKPQAYRNLHIGNNVGGELNVSYKSSLGTTGLGLELRKEFFVSHNNNPAISMGSRERFVTQLFFEHHFSLINDKLQVSPGVSWASYGDEGNFFYPGLDVGFDFDSHNKIYGNISKVHRVPTFTDLYYISKTEVGNSALKPESAVSSELGYRYQSSKFSAKLSGFMRDSQDAIDWVKANATDPWRVMNIGQIKSRGVEVEVSQKPAEWISYSLGYTYLDKSYHNPQNLMSKYALENLKHQFVARLENKFLNYFSNELVYKYNERVNLGSYNLLDDRLSFTKGDLSIYVLVNNLTNTKYTESSLVPMPGRWFHIGFSYKIGY</sequence>
<comment type="similarity">
    <text evidence="10 11">Belongs to the TonB-dependent receptor family.</text>
</comment>
<evidence type="ECO:0000256" key="2">
    <source>
        <dbReference type="ARBA" id="ARBA00022448"/>
    </source>
</evidence>
<evidence type="ECO:0000259" key="14">
    <source>
        <dbReference type="Pfam" id="PF07715"/>
    </source>
</evidence>
<evidence type="ECO:0000313" key="16">
    <source>
        <dbReference type="Proteomes" id="UP000198517"/>
    </source>
</evidence>
<dbReference type="SUPFAM" id="SSF56935">
    <property type="entry name" value="Porins"/>
    <property type="match status" value="1"/>
</dbReference>
<keyword evidence="6 11" id="KW-0798">TonB box</keyword>
<protein>
    <submittedName>
        <fullName evidence="15">Iron complex outermembrane recepter protein</fullName>
    </submittedName>
</protein>
<gene>
    <name evidence="15" type="ORF">SAMN05421544_10687</name>
</gene>
<evidence type="ECO:0000256" key="5">
    <source>
        <dbReference type="ARBA" id="ARBA00022729"/>
    </source>
</evidence>